<dbReference type="Proteomes" id="UP000645462">
    <property type="component" value="Unassembled WGS sequence"/>
</dbReference>
<reference evidence="2" key="1">
    <citation type="journal article" date="2019" name="Int. J. Syst. Evol. Microbiol.">
        <title>The Global Catalogue of Microorganisms (GCM) 10K type strain sequencing project: providing services to taxonomists for standard genome sequencing and annotation.</title>
        <authorList>
            <consortium name="The Broad Institute Genomics Platform"/>
            <consortium name="The Broad Institute Genome Sequencing Center for Infectious Disease"/>
            <person name="Wu L."/>
            <person name="Ma J."/>
        </authorList>
    </citation>
    <scope>NUCLEOTIDE SEQUENCE [LARGE SCALE GENOMIC DNA]</scope>
    <source>
        <strain evidence="2">CGMCC 1.12478</strain>
    </source>
</reference>
<organism evidence="1 2">
    <name type="scientific">Marivita lacus</name>
    <dbReference type="NCBI Taxonomy" id="1323742"/>
    <lineage>
        <taxon>Bacteria</taxon>
        <taxon>Pseudomonadati</taxon>
        <taxon>Pseudomonadota</taxon>
        <taxon>Alphaproteobacteria</taxon>
        <taxon>Rhodobacterales</taxon>
        <taxon>Roseobacteraceae</taxon>
        <taxon>Marivita</taxon>
    </lineage>
</organism>
<sequence>MPVPQAILDQGNNYHKTNVITIEFDAPRAGQGAGAAPRHLAKRFHCYVELYFQAKHSNLIRGYCDSKKIARRNDTGEMCDEGQTAEVALGASGFYAARSRTAADIVYHDMRRKWAGPQGPGSIIGAGRHDCGVQKHIQADGFQYEVSYYYNGEAYLFYHVYPPH</sequence>
<comment type="caution">
    <text evidence="1">The sequence shown here is derived from an EMBL/GenBank/DDBJ whole genome shotgun (WGS) entry which is preliminary data.</text>
</comment>
<proteinExistence type="predicted"/>
<accession>A0ABQ1LED4</accession>
<gene>
    <name evidence="1" type="ORF">GCM10011363_45030</name>
</gene>
<evidence type="ECO:0000313" key="2">
    <source>
        <dbReference type="Proteomes" id="UP000645462"/>
    </source>
</evidence>
<evidence type="ECO:0008006" key="3">
    <source>
        <dbReference type="Google" id="ProtNLM"/>
    </source>
</evidence>
<keyword evidence="2" id="KW-1185">Reference proteome</keyword>
<name>A0ABQ1LED4_9RHOB</name>
<dbReference type="EMBL" id="BMFC01000028">
    <property type="protein sequence ID" value="GGC23538.1"/>
    <property type="molecule type" value="Genomic_DNA"/>
</dbReference>
<protein>
    <recommendedName>
        <fullName evidence="3">Bacterial CdiA-CT RNAse A domain-containing protein</fullName>
    </recommendedName>
</protein>
<evidence type="ECO:0000313" key="1">
    <source>
        <dbReference type="EMBL" id="GGC23538.1"/>
    </source>
</evidence>